<protein>
    <recommendedName>
        <fullName evidence="9">X8 domain-containing protein</fullName>
    </recommendedName>
</protein>
<evidence type="ECO:0000256" key="6">
    <source>
        <dbReference type="RuleBase" id="RU004335"/>
    </source>
</evidence>
<dbReference type="GO" id="GO:0005975">
    <property type="term" value="P:carbohydrate metabolic process"/>
    <property type="evidence" value="ECO:0007669"/>
    <property type="project" value="InterPro"/>
</dbReference>
<evidence type="ECO:0000256" key="3">
    <source>
        <dbReference type="ARBA" id="ARBA00022801"/>
    </source>
</evidence>
<keyword evidence="3 7" id="KW-0378">Hydrolase</keyword>
<dbReference type="InterPro" id="IPR000490">
    <property type="entry name" value="Glyco_hydro_17"/>
</dbReference>
<comment type="caution">
    <text evidence="10">The sequence shown here is derived from an EMBL/GenBank/DDBJ whole genome shotgun (WGS) entry which is preliminary data.</text>
</comment>
<evidence type="ECO:0000259" key="9">
    <source>
        <dbReference type="SMART" id="SM00768"/>
    </source>
</evidence>
<keyword evidence="2" id="KW-0732">Signal</keyword>
<evidence type="ECO:0000256" key="1">
    <source>
        <dbReference type="ARBA" id="ARBA00008773"/>
    </source>
</evidence>
<organism evidence="10 11">
    <name type="scientific">Marchantia polymorpha subsp. ruderalis</name>
    <dbReference type="NCBI Taxonomy" id="1480154"/>
    <lineage>
        <taxon>Eukaryota</taxon>
        <taxon>Viridiplantae</taxon>
        <taxon>Streptophyta</taxon>
        <taxon>Embryophyta</taxon>
        <taxon>Marchantiophyta</taxon>
        <taxon>Marchantiopsida</taxon>
        <taxon>Marchantiidae</taxon>
        <taxon>Marchantiales</taxon>
        <taxon>Marchantiaceae</taxon>
        <taxon>Marchantia</taxon>
    </lineage>
</organism>
<keyword evidence="8" id="KW-0812">Transmembrane</keyword>
<feature type="transmembrane region" description="Helical" evidence="8">
    <location>
        <begin position="52"/>
        <end position="75"/>
    </location>
</feature>
<accession>A0A176VR62</accession>
<keyword evidence="11" id="KW-1185">Reference proteome</keyword>
<feature type="domain" description="X8" evidence="9">
    <location>
        <begin position="435"/>
        <end position="519"/>
    </location>
</feature>
<evidence type="ECO:0000313" key="10">
    <source>
        <dbReference type="EMBL" id="OAE22485.1"/>
    </source>
</evidence>
<dbReference type="InterPro" id="IPR017853">
    <property type="entry name" value="GH"/>
</dbReference>
<name>A0A176VR62_MARPO</name>
<keyword evidence="5 7" id="KW-0326">Glycosidase</keyword>
<dbReference type="Proteomes" id="UP000077202">
    <property type="component" value="Unassembled WGS sequence"/>
</dbReference>
<reference evidence="10" key="1">
    <citation type="submission" date="2016-03" db="EMBL/GenBank/DDBJ databases">
        <title>Mechanisms controlling the formation of the plant cell surface in tip-growing cells are functionally conserved among land plants.</title>
        <authorList>
            <person name="Honkanen S."/>
            <person name="Jones V.A."/>
            <person name="Morieri G."/>
            <person name="Champion C."/>
            <person name="Hetherington A.J."/>
            <person name="Kelly S."/>
            <person name="Saint-Marcoux D."/>
            <person name="Proust H."/>
            <person name="Prescott H."/>
            <person name="Dolan L."/>
        </authorList>
    </citation>
    <scope>NUCLEOTIDE SEQUENCE [LARGE SCALE GENOMIC DNA]</scope>
    <source>
        <tissue evidence="10">Whole gametophyte</tissue>
    </source>
</reference>
<keyword evidence="8" id="KW-0472">Membrane</keyword>
<proteinExistence type="inferred from homology"/>
<dbReference type="SUPFAM" id="SSF51445">
    <property type="entry name" value="(Trans)glycosidases"/>
    <property type="match status" value="1"/>
</dbReference>
<dbReference type="GO" id="GO:0004553">
    <property type="term" value="F:hydrolase activity, hydrolyzing O-glycosyl compounds"/>
    <property type="evidence" value="ECO:0007669"/>
    <property type="project" value="InterPro"/>
</dbReference>
<evidence type="ECO:0000256" key="8">
    <source>
        <dbReference type="SAM" id="Phobius"/>
    </source>
</evidence>
<dbReference type="PROSITE" id="PS00587">
    <property type="entry name" value="GLYCOSYL_HYDROL_F17"/>
    <property type="match status" value="1"/>
</dbReference>
<evidence type="ECO:0000256" key="7">
    <source>
        <dbReference type="RuleBase" id="RU004336"/>
    </source>
</evidence>
<dbReference type="EMBL" id="LVLJ01003178">
    <property type="protein sequence ID" value="OAE22485.1"/>
    <property type="molecule type" value="Genomic_DNA"/>
</dbReference>
<dbReference type="Gene3D" id="3.20.20.80">
    <property type="entry name" value="Glycosidases"/>
    <property type="match status" value="1"/>
</dbReference>
<evidence type="ECO:0000256" key="2">
    <source>
        <dbReference type="ARBA" id="ARBA00022729"/>
    </source>
</evidence>
<dbReference type="InterPro" id="IPR044965">
    <property type="entry name" value="Glyco_hydro_17_plant"/>
</dbReference>
<dbReference type="SMART" id="SM00768">
    <property type="entry name" value="X8"/>
    <property type="match status" value="1"/>
</dbReference>
<dbReference type="InterPro" id="IPR012946">
    <property type="entry name" value="X8"/>
</dbReference>
<evidence type="ECO:0000256" key="4">
    <source>
        <dbReference type="ARBA" id="ARBA00023157"/>
    </source>
</evidence>
<dbReference type="Gene3D" id="1.20.58.1040">
    <property type="match status" value="1"/>
</dbReference>
<sequence>MSLPSTSQHFLPEIKGLGRRLTKKRSRRPGNFDRSDTIKHIRFGGTRRGDRLGLLGFRIAFAGIVLLLCAAAAAIDGSQAAPIGVNWGDMARQPLAPEVVVKLLQSNNISRVKLFDTKAPILEALSGTGIEVMVGAPNSLLPALAAPGGNGEQAAADWVAQNLTRFLRRADGGVKIRYVAVGNEPFYGPNNATYGHLCLPALRNVQKAIGAAGLGGKVFATVPFSADVLDEAGASPDPSSGAFRPDIAAVMRGIVASYVETSAPFCVNLYPFINLVYSTGFPSDFAFFGAHSSRDSVTNLTYHSVFDAMFDRVVSALATVGAPALPIVVGEVGWPTDGNPVANVSNAQRFNNELLAHVANGSGSPLRPDEPFDIFLFGLLDENLKDLLDGITPYERHWGIFLHDGTPKYPIDLSGRGDSGSWPKAAVGVKHLDRKFCVLSPNLHPDPVVLGQKVDFACAHSDCSALQVGGSCSGLNSSMIASYAFNNYFQFNYQQAQFCNVDTLGMVVTTDPSTERCKFPLGLDYPAASSRSLLIARGTIFSALFPFLLFLVL</sequence>
<dbReference type="PANTHER" id="PTHR32227">
    <property type="entry name" value="GLUCAN ENDO-1,3-BETA-GLUCOSIDASE BG1-RELATED-RELATED"/>
    <property type="match status" value="1"/>
</dbReference>
<feature type="transmembrane region" description="Helical" evidence="8">
    <location>
        <begin position="534"/>
        <end position="552"/>
    </location>
</feature>
<evidence type="ECO:0000256" key="5">
    <source>
        <dbReference type="ARBA" id="ARBA00023295"/>
    </source>
</evidence>
<keyword evidence="8" id="KW-1133">Transmembrane helix</keyword>
<comment type="similarity">
    <text evidence="1 6">Belongs to the glycosyl hydrolase 17 family.</text>
</comment>
<dbReference type="AlphaFoldDB" id="A0A176VR62"/>
<keyword evidence="4" id="KW-1015">Disulfide bond</keyword>
<gene>
    <name evidence="10" type="ORF">AXG93_4697s1220</name>
</gene>
<evidence type="ECO:0000313" key="11">
    <source>
        <dbReference type="Proteomes" id="UP000077202"/>
    </source>
</evidence>
<dbReference type="Pfam" id="PF00332">
    <property type="entry name" value="Glyco_hydro_17"/>
    <property type="match status" value="1"/>
</dbReference>
<dbReference type="Pfam" id="PF07983">
    <property type="entry name" value="X8"/>
    <property type="match status" value="1"/>
</dbReference>